<feature type="compositionally biased region" description="Acidic residues" evidence="1">
    <location>
        <begin position="111"/>
        <end position="132"/>
    </location>
</feature>
<keyword evidence="2" id="KW-0472">Membrane</keyword>
<evidence type="ECO:0000313" key="3">
    <source>
        <dbReference type="EMBL" id="OGG84551.1"/>
    </source>
</evidence>
<proteinExistence type="predicted"/>
<name>A0A1F6FFB0_9BACT</name>
<evidence type="ECO:0000313" key="4">
    <source>
        <dbReference type="Proteomes" id="UP000177325"/>
    </source>
</evidence>
<sequence length="153" mass="16864">MNENNTIKKMVSGILRGRKNASFDRHIMHPEREWFVVVFIGVGLFGVGIAWNVSTHFQFKNVSISNTPVAEEAVVYRAGLVESALADFEVRKQEYEELKQGLFGNQAEVSAEPEEEPAATEEPVEESSETDSAEVPASEPEEGEVPGEAVLVI</sequence>
<evidence type="ECO:0000256" key="1">
    <source>
        <dbReference type="SAM" id="MobiDB-lite"/>
    </source>
</evidence>
<accession>A0A1F6FFB0</accession>
<dbReference type="Proteomes" id="UP000177325">
    <property type="component" value="Unassembled WGS sequence"/>
</dbReference>
<keyword evidence="2" id="KW-0812">Transmembrane</keyword>
<dbReference type="AlphaFoldDB" id="A0A1F6FFB0"/>
<dbReference type="STRING" id="1798525.A3G90_00470"/>
<dbReference type="EMBL" id="MFMM01000001">
    <property type="protein sequence ID" value="OGG84551.1"/>
    <property type="molecule type" value="Genomic_DNA"/>
</dbReference>
<reference evidence="3 4" key="1">
    <citation type="journal article" date="2016" name="Nat. Commun.">
        <title>Thousands of microbial genomes shed light on interconnected biogeochemical processes in an aquifer system.</title>
        <authorList>
            <person name="Anantharaman K."/>
            <person name="Brown C.T."/>
            <person name="Hug L.A."/>
            <person name="Sharon I."/>
            <person name="Castelle C.J."/>
            <person name="Probst A.J."/>
            <person name="Thomas B.C."/>
            <person name="Singh A."/>
            <person name="Wilkins M.J."/>
            <person name="Karaoz U."/>
            <person name="Brodie E.L."/>
            <person name="Williams K.H."/>
            <person name="Hubbard S.S."/>
            <person name="Banfield J.F."/>
        </authorList>
    </citation>
    <scope>NUCLEOTIDE SEQUENCE [LARGE SCALE GENOMIC DNA]</scope>
</reference>
<organism evidence="3 4">
    <name type="scientific">Candidatus Kaiserbacteria bacterium RIFCSPLOWO2_12_FULL_45_26</name>
    <dbReference type="NCBI Taxonomy" id="1798525"/>
    <lineage>
        <taxon>Bacteria</taxon>
        <taxon>Candidatus Kaiseribacteriota</taxon>
    </lineage>
</organism>
<protein>
    <submittedName>
        <fullName evidence="3">Uncharacterized protein</fullName>
    </submittedName>
</protein>
<feature type="transmembrane region" description="Helical" evidence="2">
    <location>
        <begin position="34"/>
        <end position="53"/>
    </location>
</feature>
<gene>
    <name evidence="3" type="ORF">A3G90_00470</name>
</gene>
<feature type="region of interest" description="Disordered" evidence="1">
    <location>
        <begin position="103"/>
        <end position="153"/>
    </location>
</feature>
<comment type="caution">
    <text evidence="3">The sequence shown here is derived from an EMBL/GenBank/DDBJ whole genome shotgun (WGS) entry which is preliminary data.</text>
</comment>
<evidence type="ECO:0000256" key="2">
    <source>
        <dbReference type="SAM" id="Phobius"/>
    </source>
</evidence>
<keyword evidence="2" id="KW-1133">Transmembrane helix</keyword>